<dbReference type="Proteomes" id="UP000306192">
    <property type="component" value="Unassembled WGS sequence"/>
</dbReference>
<feature type="domain" description="Transcription regulator PadR N-terminal" evidence="1">
    <location>
        <begin position="81"/>
        <end position="151"/>
    </location>
</feature>
<comment type="caution">
    <text evidence="2">The sequence shown here is derived from an EMBL/GenBank/DDBJ whole genome shotgun (WGS) entry which is preliminary data.</text>
</comment>
<dbReference type="InterPro" id="IPR005149">
    <property type="entry name" value="Tscrpt_reg_PadR_N"/>
</dbReference>
<gene>
    <name evidence="2" type="ORF">D4765_03840</name>
</gene>
<dbReference type="Pfam" id="PF03551">
    <property type="entry name" value="PadR"/>
    <property type="match status" value="1"/>
</dbReference>
<protein>
    <recommendedName>
        <fullName evidence="1">Transcription regulator PadR N-terminal domain-containing protein</fullName>
    </recommendedName>
</protein>
<reference evidence="2 3" key="1">
    <citation type="journal article" date="2019" name="Microorganisms">
        <title>Systematic Affiliation and Genome Analysis of Subtercola vilae DB165(T) with Particular Emphasis on Cold Adaptation of an Isolate from a High-Altitude Cold Volcano Lake.</title>
        <authorList>
            <person name="Villalobos A.S."/>
            <person name="Wiese J."/>
            <person name="Imhoff J.F."/>
            <person name="Dorador C."/>
            <person name="Keller A."/>
            <person name="Hentschel U."/>
        </authorList>
    </citation>
    <scope>NUCLEOTIDE SEQUENCE [LARGE SCALE GENOMIC DNA]</scope>
    <source>
        <strain evidence="2 3">DB165</strain>
    </source>
</reference>
<sequence>MPPFVFSIREVRLPQRPGVNGCPTKRDRYEVVTRPAVLLPRQAATSMPTRSVNHKAATRRSLYSVGHCQKGCVAVSLRSSMLAVLTLGPAYGLQLHHEIEARTSRVGCINVGQTYSTLSRLTIAGYVAPAGVTDDALPLYRLTDAGRAEAEAWLAGHTVEAEWSAMVAHVLLAASLPGVPDGLRELIRAYRAAWTSPGQGGALAPSAAYANDLLASAARRWLDDVEARCATGELVARGYDDNRPRRGRRPR</sequence>
<dbReference type="SUPFAM" id="SSF46785">
    <property type="entry name" value="Winged helix' DNA-binding domain"/>
    <property type="match status" value="1"/>
</dbReference>
<evidence type="ECO:0000259" key="1">
    <source>
        <dbReference type="Pfam" id="PF03551"/>
    </source>
</evidence>
<accession>A0A4T2C660</accession>
<keyword evidence="3" id="KW-1185">Reference proteome</keyword>
<dbReference type="Gene3D" id="1.10.10.10">
    <property type="entry name" value="Winged helix-like DNA-binding domain superfamily/Winged helix DNA-binding domain"/>
    <property type="match status" value="1"/>
</dbReference>
<evidence type="ECO:0000313" key="2">
    <source>
        <dbReference type="EMBL" id="TIH39905.1"/>
    </source>
</evidence>
<evidence type="ECO:0000313" key="3">
    <source>
        <dbReference type="Proteomes" id="UP000306192"/>
    </source>
</evidence>
<dbReference type="InterPro" id="IPR036390">
    <property type="entry name" value="WH_DNA-bd_sf"/>
</dbReference>
<dbReference type="EMBL" id="QYRT01000005">
    <property type="protein sequence ID" value="TIH39905.1"/>
    <property type="molecule type" value="Genomic_DNA"/>
</dbReference>
<dbReference type="AlphaFoldDB" id="A0A4T2C660"/>
<dbReference type="InterPro" id="IPR036388">
    <property type="entry name" value="WH-like_DNA-bd_sf"/>
</dbReference>
<name>A0A4T2C660_9MICO</name>
<organism evidence="2 3">
    <name type="scientific">Subtercola vilae</name>
    <dbReference type="NCBI Taxonomy" id="2056433"/>
    <lineage>
        <taxon>Bacteria</taxon>
        <taxon>Bacillati</taxon>
        <taxon>Actinomycetota</taxon>
        <taxon>Actinomycetes</taxon>
        <taxon>Micrococcales</taxon>
        <taxon>Microbacteriaceae</taxon>
        <taxon>Subtercola</taxon>
    </lineage>
</organism>
<proteinExistence type="predicted"/>